<proteinExistence type="predicted"/>
<dbReference type="EMBL" id="LT554419">
    <property type="protein sequence ID" value="SAM05115.1"/>
    <property type="molecule type" value="Genomic_DNA"/>
</dbReference>
<protein>
    <submittedName>
        <fullName evidence="1">Uncharacterized protein</fullName>
    </submittedName>
</protein>
<gene>
    <name evidence="1" type="primary">ABSGL_10981.1 scaffold 12038</name>
</gene>
<organism evidence="1">
    <name type="scientific">Absidia glauca</name>
    <name type="common">Pin mould</name>
    <dbReference type="NCBI Taxonomy" id="4829"/>
    <lineage>
        <taxon>Eukaryota</taxon>
        <taxon>Fungi</taxon>
        <taxon>Fungi incertae sedis</taxon>
        <taxon>Mucoromycota</taxon>
        <taxon>Mucoromycotina</taxon>
        <taxon>Mucoromycetes</taxon>
        <taxon>Mucorales</taxon>
        <taxon>Cunninghamellaceae</taxon>
        <taxon>Absidia</taxon>
    </lineage>
</organism>
<keyword evidence="2" id="KW-1185">Reference proteome</keyword>
<dbReference type="Proteomes" id="UP000078561">
    <property type="component" value="Unassembled WGS sequence"/>
</dbReference>
<dbReference type="STRING" id="4829.A0A163K2L7"/>
<dbReference type="InParanoid" id="A0A163K2L7"/>
<dbReference type="AlphaFoldDB" id="A0A163K2L7"/>
<sequence length="198" mass="22161">MSCCSFQLDRFLLRDPYATLKVLAPGAAIQSIFHCKFWSNQSTRTLAVFLLAGTVGRLALNVHLSWIETPIIDRLPCLTEDQKLVLNGYRRSLVNKMDLMSGLAILDVFYMYTQRVQVPPCVTTVMVAPIAISVLQGMCFLPPYHRQVTRVHEGKISSADLWLDGSFVKRHQLFVGLDLVKVSCLAVAGLRFGCQLSK</sequence>
<accession>A0A163K2L7</accession>
<evidence type="ECO:0000313" key="1">
    <source>
        <dbReference type="EMBL" id="SAM05115.1"/>
    </source>
</evidence>
<name>A0A163K2L7_ABSGL</name>
<reference evidence="1" key="1">
    <citation type="submission" date="2016-04" db="EMBL/GenBank/DDBJ databases">
        <authorList>
            <person name="Evans L.H."/>
            <person name="Alamgir A."/>
            <person name="Owens N."/>
            <person name="Weber N.D."/>
            <person name="Virtaneva K."/>
            <person name="Barbian K."/>
            <person name="Babar A."/>
            <person name="Rosenke K."/>
        </authorList>
    </citation>
    <scope>NUCLEOTIDE SEQUENCE [LARGE SCALE GENOMIC DNA]</scope>
    <source>
        <strain evidence="1">CBS 101.48</strain>
    </source>
</reference>
<dbReference type="OMA" id="CEWRKRI"/>
<dbReference type="OrthoDB" id="165058at2759"/>
<evidence type="ECO:0000313" key="2">
    <source>
        <dbReference type="Proteomes" id="UP000078561"/>
    </source>
</evidence>